<name>A0A8H4X931_9HYPO</name>
<reference evidence="2" key="1">
    <citation type="journal article" date="2020" name="BMC Genomics">
        <title>Correction to: Identification and distribution of gene clusters required for synthesis of sphingolipid metabolism inhibitors in diverse species of the filamentous fungus Fusarium.</title>
        <authorList>
            <person name="Kim H.S."/>
            <person name="Lohmar J.M."/>
            <person name="Busman M."/>
            <person name="Brown D.W."/>
            <person name="Naumann T.A."/>
            <person name="Divon H.H."/>
            <person name="Lysoe E."/>
            <person name="Uhlig S."/>
            <person name="Proctor R.H."/>
        </authorList>
    </citation>
    <scope>NUCLEOTIDE SEQUENCE</scope>
    <source>
        <strain evidence="2">NRRL 20472</strain>
    </source>
</reference>
<reference evidence="2" key="2">
    <citation type="submission" date="2020-05" db="EMBL/GenBank/DDBJ databases">
        <authorList>
            <person name="Kim H.-S."/>
            <person name="Proctor R.H."/>
            <person name="Brown D.W."/>
        </authorList>
    </citation>
    <scope>NUCLEOTIDE SEQUENCE</scope>
    <source>
        <strain evidence="2">NRRL 20472</strain>
    </source>
</reference>
<dbReference type="EMBL" id="JABEXW010000291">
    <property type="protein sequence ID" value="KAF4966452.1"/>
    <property type="molecule type" value="Genomic_DNA"/>
</dbReference>
<proteinExistence type="predicted"/>
<organism evidence="2 3">
    <name type="scientific">Fusarium sarcochroum</name>
    <dbReference type="NCBI Taxonomy" id="1208366"/>
    <lineage>
        <taxon>Eukaryota</taxon>
        <taxon>Fungi</taxon>
        <taxon>Dikarya</taxon>
        <taxon>Ascomycota</taxon>
        <taxon>Pezizomycotina</taxon>
        <taxon>Sordariomycetes</taxon>
        <taxon>Hypocreomycetidae</taxon>
        <taxon>Hypocreales</taxon>
        <taxon>Nectriaceae</taxon>
        <taxon>Fusarium</taxon>
        <taxon>Fusarium lateritium species complex</taxon>
    </lineage>
</organism>
<comment type="caution">
    <text evidence="2">The sequence shown here is derived from an EMBL/GenBank/DDBJ whole genome shotgun (WGS) entry which is preliminary data.</text>
</comment>
<sequence length="80" mass="9069">MHFSTLLVPSILAIGATASRGQRLRRQDGTVDAGQPSDCTWWETKEEDYQDCAYLEEGWGLKHSQFVEYNPSIKDNYSGI</sequence>
<dbReference type="OrthoDB" id="2281372at2759"/>
<protein>
    <recommendedName>
        <fullName evidence="4">LysM domain-containing protein</fullName>
    </recommendedName>
</protein>
<dbReference type="Proteomes" id="UP000622797">
    <property type="component" value="Unassembled WGS sequence"/>
</dbReference>
<gene>
    <name evidence="2" type="ORF">FSARC_5858</name>
</gene>
<evidence type="ECO:0000313" key="2">
    <source>
        <dbReference type="EMBL" id="KAF4966452.1"/>
    </source>
</evidence>
<keyword evidence="1" id="KW-0732">Signal</keyword>
<evidence type="ECO:0008006" key="4">
    <source>
        <dbReference type="Google" id="ProtNLM"/>
    </source>
</evidence>
<feature type="chain" id="PRO_5034899770" description="LysM domain-containing protein" evidence="1">
    <location>
        <begin position="19"/>
        <end position="80"/>
    </location>
</feature>
<evidence type="ECO:0000313" key="3">
    <source>
        <dbReference type="Proteomes" id="UP000622797"/>
    </source>
</evidence>
<accession>A0A8H4X931</accession>
<feature type="signal peptide" evidence="1">
    <location>
        <begin position="1"/>
        <end position="18"/>
    </location>
</feature>
<dbReference type="AlphaFoldDB" id="A0A8H4X931"/>
<evidence type="ECO:0000256" key="1">
    <source>
        <dbReference type="SAM" id="SignalP"/>
    </source>
</evidence>
<keyword evidence="3" id="KW-1185">Reference proteome</keyword>